<evidence type="ECO:0000313" key="1">
    <source>
        <dbReference type="EMBL" id="GAH65995.1"/>
    </source>
</evidence>
<name>X1I9R7_9ZZZZ</name>
<feature type="non-terminal residue" evidence="1">
    <location>
        <position position="1"/>
    </location>
</feature>
<dbReference type="Gene3D" id="1.10.10.10">
    <property type="entry name" value="Winged helix-like DNA-binding domain superfamily/Winged helix DNA-binding domain"/>
    <property type="match status" value="1"/>
</dbReference>
<organism evidence="1">
    <name type="scientific">marine sediment metagenome</name>
    <dbReference type="NCBI Taxonomy" id="412755"/>
    <lineage>
        <taxon>unclassified sequences</taxon>
        <taxon>metagenomes</taxon>
        <taxon>ecological metagenomes</taxon>
    </lineage>
</organism>
<dbReference type="InterPro" id="IPR036388">
    <property type="entry name" value="WH-like_DNA-bd_sf"/>
</dbReference>
<accession>X1I9R7</accession>
<protein>
    <submittedName>
        <fullName evidence="1">Uncharacterized protein</fullName>
    </submittedName>
</protein>
<sequence length="105" mass="11674">KVPEGRLTTINEIREKLAKKHGATIGCPMTTGIFAWIASHAAEEAAAEGKKNTTPYWRTLKTGGVMNEKYPGGVDTQEKLLEKEGHKIIKKGKKYVVVDFEKYLV</sequence>
<dbReference type="AlphaFoldDB" id="X1I9R7"/>
<proteinExistence type="predicted"/>
<reference evidence="1" key="1">
    <citation type="journal article" date="2014" name="Front. Microbiol.">
        <title>High frequency of phylogenetically diverse reductive dehalogenase-homologous genes in deep subseafloor sedimentary metagenomes.</title>
        <authorList>
            <person name="Kawai M."/>
            <person name="Futagami T."/>
            <person name="Toyoda A."/>
            <person name="Takaki Y."/>
            <person name="Nishi S."/>
            <person name="Hori S."/>
            <person name="Arai W."/>
            <person name="Tsubouchi T."/>
            <person name="Morono Y."/>
            <person name="Uchiyama I."/>
            <person name="Ito T."/>
            <person name="Fujiyama A."/>
            <person name="Inagaki F."/>
            <person name="Takami H."/>
        </authorList>
    </citation>
    <scope>NUCLEOTIDE SEQUENCE</scope>
    <source>
        <strain evidence="1">Expedition CK06-06</strain>
    </source>
</reference>
<comment type="caution">
    <text evidence="1">The sequence shown here is derived from an EMBL/GenBank/DDBJ whole genome shotgun (WGS) entry which is preliminary data.</text>
</comment>
<gene>
    <name evidence="1" type="ORF">S03H2_48641</name>
</gene>
<dbReference type="EMBL" id="BARU01030679">
    <property type="protein sequence ID" value="GAH65995.1"/>
    <property type="molecule type" value="Genomic_DNA"/>
</dbReference>